<reference evidence="1" key="1">
    <citation type="journal article" date="2015" name="Nature">
        <title>Complex archaea that bridge the gap between prokaryotes and eukaryotes.</title>
        <authorList>
            <person name="Spang A."/>
            <person name="Saw J.H."/>
            <person name="Jorgensen S.L."/>
            <person name="Zaremba-Niedzwiedzka K."/>
            <person name="Martijn J."/>
            <person name="Lind A.E."/>
            <person name="van Eijk R."/>
            <person name="Schleper C."/>
            <person name="Guy L."/>
            <person name="Ettema T.J."/>
        </authorList>
    </citation>
    <scope>NUCLEOTIDE SEQUENCE</scope>
</reference>
<protein>
    <recommendedName>
        <fullName evidence="2">ParB/Sulfiredoxin domain-containing protein</fullName>
    </recommendedName>
</protein>
<accession>A0A0F9MC12</accession>
<organism evidence="1">
    <name type="scientific">marine sediment metagenome</name>
    <dbReference type="NCBI Taxonomy" id="412755"/>
    <lineage>
        <taxon>unclassified sequences</taxon>
        <taxon>metagenomes</taxon>
        <taxon>ecological metagenomes</taxon>
    </lineage>
</organism>
<comment type="caution">
    <text evidence="1">The sequence shown here is derived from an EMBL/GenBank/DDBJ whole genome shotgun (WGS) entry which is preliminary data.</text>
</comment>
<dbReference type="AlphaFoldDB" id="A0A0F9MC12"/>
<dbReference type="InterPro" id="IPR036086">
    <property type="entry name" value="ParB/Sulfiredoxin_sf"/>
</dbReference>
<evidence type="ECO:0008006" key="2">
    <source>
        <dbReference type="Google" id="ProtNLM"/>
    </source>
</evidence>
<evidence type="ECO:0000313" key="1">
    <source>
        <dbReference type="EMBL" id="KKM96851.1"/>
    </source>
</evidence>
<sequence>MQMILMKNIYVGYPESLYSAKYIRNNKYLSQMVMDVDKLPLITVVKLSDNEFSLLDGYHRFSVLKYLNYNRIKCEVL</sequence>
<gene>
    <name evidence="1" type="ORF">LCGC14_1173920</name>
</gene>
<proteinExistence type="predicted"/>
<dbReference type="SUPFAM" id="SSF110849">
    <property type="entry name" value="ParB/Sulfiredoxin"/>
    <property type="match status" value="1"/>
</dbReference>
<name>A0A0F9MC12_9ZZZZ</name>
<dbReference type="EMBL" id="LAZR01005826">
    <property type="protein sequence ID" value="KKM96851.1"/>
    <property type="molecule type" value="Genomic_DNA"/>
</dbReference>